<sequence>MATASRSAHGGAAKASGGSSKSGGTASGAAAAAAGQQKRPGHDFLAPMKLRTPFMLPPQFPKLVTYPFPANRHTRYEANSLTERTPYAITGTDPDFGIPFEPLALGLVGAAVRRPARVVLDAPVDAVDAELLLAPVRIGAHQTITMAGSAAARAGATGGGSAAAAVKQRYRPVVPWLRRSEYISSETKTYGGNDGRHHARADAAPNAAYEASVREAARGSLLDRIEHAFVHVDEHIRVGMAHPRLRGVTATHVLPVFPHLDTGRAAPPELALAVLDADPLDGYARPAGVDAAADVPIVFRHVCDDGAGHPLTADEAFLSAYAPATAAGAVPADADADAPPEPQPFQLLRDYAIQTRPTAATEGNSNQHLSLDVRDADGVALYTLLPTKHTLRRQRRMPRARGRGPAPVGGVFLSSALQAAMDARPTQLDVTRVPPPTRL</sequence>
<name>A0A4P9X863_9FUNG</name>
<gene>
    <name evidence="5" type="ORF">CXG81DRAFT_25851</name>
</gene>
<dbReference type="OrthoDB" id="10260285at2759"/>
<keyword evidence="6" id="KW-1185">Reference proteome</keyword>
<evidence type="ECO:0000256" key="4">
    <source>
        <dbReference type="SAM" id="MobiDB-lite"/>
    </source>
</evidence>
<protein>
    <submittedName>
        <fullName evidence="5">Uncharacterized protein</fullName>
    </submittedName>
</protein>
<comment type="similarity">
    <text evidence="2">Belongs to the PAF1 family.</text>
</comment>
<dbReference type="InterPro" id="IPR007133">
    <property type="entry name" value="RNA_pol_II-assoc_Paf1"/>
</dbReference>
<dbReference type="Pfam" id="PF03985">
    <property type="entry name" value="Paf1"/>
    <property type="match status" value="1"/>
</dbReference>
<dbReference type="STRING" id="1555241.A0A4P9X863"/>
<feature type="compositionally biased region" description="Low complexity" evidence="4">
    <location>
        <begin position="1"/>
        <end position="35"/>
    </location>
</feature>
<keyword evidence="3" id="KW-0539">Nucleus</keyword>
<feature type="region of interest" description="Disordered" evidence="4">
    <location>
        <begin position="1"/>
        <end position="44"/>
    </location>
</feature>
<dbReference type="PANTHER" id="PTHR23188:SF12">
    <property type="entry name" value="RNA POLYMERASE II-ASSOCIATED FACTOR 1 HOMOLOG"/>
    <property type="match status" value="1"/>
</dbReference>
<accession>A0A4P9X863</accession>
<reference evidence="6" key="1">
    <citation type="journal article" date="2018" name="Nat. Microbiol.">
        <title>Leveraging single-cell genomics to expand the fungal tree of life.</title>
        <authorList>
            <person name="Ahrendt S.R."/>
            <person name="Quandt C.A."/>
            <person name="Ciobanu D."/>
            <person name="Clum A."/>
            <person name="Salamov A."/>
            <person name="Andreopoulos B."/>
            <person name="Cheng J.F."/>
            <person name="Woyke T."/>
            <person name="Pelin A."/>
            <person name="Henrissat B."/>
            <person name="Reynolds N.K."/>
            <person name="Benny G.L."/>
            <person name="Smith M.E."/>
            <person name="James T.Y."/>
            <person name="Grigoriev I.V."/>
        </authorList>
    </citation>
    <scope>NUCLEOTIDE SEQUENCE [LARGE SCALE GENOMIC DNA]</scope>
    <source>
        <strain evidence="6">ATCC 52028</strain>
    </source>
</reference>
<proteinExistence type="inferred from homology"/>
<dbReference type="GO" id="GO:0003682">
    <property type="term" value="F:chromatin binding"/>
    <property type="evidence" value="ECO:0007669"/>
    <property type="project" value="TreeGrafter"/>
</dbReference>
<organism evidence="5 6">
    <name type="scientific">Caulochytrium protostelioides</name>
    <dbReference type="NCBI Taxonomy" id="1555241"/>
    <lineage>
        <taxon>Eukaryota</taxon>
        <taxon>Fungi</taxon>
        <taxon>Fungi incertae sedis</taxon>
        <taxon>Chytridiomycota</taxon>
        <taxon>Chytridiomycota incertae sedis</taxon>
        <taxon>Chytridiomycetes</taxon>
        <taxon>Caulochytriales</taxon>
        <taxon>Caulochytriaceae</taxon>
        <taxon>Caulochytrium</taxon>
    </lineage>
</organism>
<dbReference type="Proteomes" id="UP000274922">
    <property type="component" value="Unassembled WGS sequence"/>
</dbReference>
<dbReference type="GO" id="GO:0000993">
    <property type="term" value="F:RNA polymerase II complex binding"/>
    <property type="evidence" value="ECO:0007669"/>
    <property type="project" value="TreeGrafter"/>
</dbReference>
<dbReference type="GO" id="GO:0006368">
    <property type="term" value="P:transcription elongation by RNA polymerase II"/>
    <property type="evidence" value="ECO:0007669"/>
    <property type="project" value="InterPro"/>
</dbReference>
<evidence type="ECO:0000313" key="6">
    <source>
        <dbReference type="Proteomes" id="UP000274922"/>
    </source>
</evidence>
<evidence type="ECO:0000256" key="1">
    <source>
        <dbReference type="ARBA" id="ARBA00004123"/>
    </source>
</evidence>
<comment type="subcellular location">
    <subcellularLocation>
        <location evidence="1">Nucleus</location>
    </subcellularLocation>
</comment>
<dbReference type="AlphaFoldDB" id="A0A4P9X863"/>
<dbReference type="GO" id="GO:0016593">
    <property type="term" value="C:Cdc73/Paf1 complex"/>
    <property type="evidence" value="ECO:0007669"/>
    <property type="project" value="InterPro"/>
</dbReference>
<evidence type="ECO:0000256" key="2">
    <source>
        <dbReference type="ARBA" id="ARBA00007560"/>
    </source>
</evidence>
<evidence type="ECO:0000313" key="5">
    <source>
        <dbReference type="EMBL" id="RKP01467.1"/>
    </source>
</evidence>
<dbReference type="EMBL" id="ML014171">
    <property type="protein sequence ID" value="RKP01467.1"/>
    <property type="molecule type" value="Genomic_DNA"/>
</dbReference>
<dbReference type="PANTHER" id="PTHR23188">
    <property type="entry name" value="RNA POLYMERASE II-ASSOCIATED FACTOR 1 HOMOLOG"/>
    <property type="match status" value="1"/>
</dbReference>
<evidence type="ECO:0000256" key="3">
    <source>
        <dbReference type="ARBA" id="ARBA00023242"/>
    </source>
</evidence>